<reference evidence="2" key="1">
    <citation type="submission" date="2022-01" db="EMBL/GenBank/DDBJ databases">
        <authorList>
            <person name="Jo J.-H."/>
            <person name="Im W.-T."/>
        </authorList>
    </citation>
    <scope>NUCLEOTIDE SEQUENCE</scope>
    <source>
        <strain evidence="2">G124</strain>
    </source>
</reference>
<feature type="compositionally biased region" description="Basic and acidic residues" evidence="1">
    <location>
        <begin position="11"/>
        <end position="21"/>
    </location>
</feature>
<sequence>MTAKCCGGDATQKRKLLESRRTGRRRSGSTDLFRYPRMLS</sequence>
<evidence type="ECO:0000313" key="3">
    <source>
        <dbReference type="Proteomes" id="UP001139410"/>
    </source>
</evidence>
<evidence type="ECO:0000256" key="1">
    <source>
        <dbReference type="SAM" id="MobiDB-lite"/>
    </source>
</evidence>
<organism evidence="2 3">
    <name type="scientific">Sphingomonas cremea</name>
    <dbReference type="NCBI Taxonomy" id="2904799"/>
    <lineage>
        <taxon>Bacteria</taxon>
        <taxon>Pseudomonadati</taxon>
        <taxon>Pseudomonadota</taxon>
        <taxon>Alphaproteobacteria</taxon>
        <taxon>Sphingomonadales</taxon>
        <taxon>Sphingomonadaceae</taxon>
        <taxon>Sphingomonas</taxon>
    </lineage>
</organism>
<protein>
    <submittedName>
        <fullName evidence="2">Uncharacterized protein</fullName>
    </submittedName>
</protein>
<feature type="region of interest" description="Disordered" evidence="1">
    <location>
        <begin position="1"/>
        <end position="40"/>
    </location>
</feature>
<comment type="caution">
    <text evidence="2">The sequence shown here is derived from an EMBL/GenBank/DDBJ whole genome shotgun (WGS) entry which is preliminary data.</text>
</comment>
<name>A0A9X1QJW5_9SPHN</name>
<evidence type="ECO:0000313" key="2">
    <source>
        <dbReference type="EMBL" id="MCF2515083.1"/>
    </source>
</evidence>
<accession>A0A9X1QJW5</accession>
<dbReference type="Proteomes" id="UP001139410">
    <property type="component" value="Unassembled WGS sequence"/>
</dbReference>
<proteinExistence type="predicted"/>
<keyword evidence="3" id="KW-1185">Reference proteome</keyword>
<dbReference type="AlphaFoldDB" id="A0A9X1QJW5"/>
<dbReference type="EMBL" id="JAKFGM010000002">
    <property type="protein sequence ID" value="MCF2515083.1"/>
    <property type="molecule type" value="Genomic_DNA"/>
</dbReference>
<gene>
    <name evidence="2" type="ORF">LVY65_08415</name>
</gene>